<gene>
    <name evidence="1" type="ORF">C4K68_13270</name>
</gene>
<protein>
    <submittedName>
        <fullName evidence="1">Uncharacterized protein</fullName>
    </submittedName>
</protein>
<proteinExistence type="predicted"/>
<organism evidence="1 2">
    <name type="scientific">Proteobacteria bacterium 228</name>
    <dbReference type="NCBI Taxonomy" id="2083153"/>
    <lineage>
        <taxon>Bacteria</taxon>
        <taxon>Pseudomonadati</taxon>
        <taxon>Pseudomonadota</taxon>
    </lineage>
</organism>
<evidence type="ECO:0000313" key="2">
    <source>
        <dbReference type="Proteomes" id="UP000238196"/>
    </source>
</evidence>
<reference evidence="1 2" key="1">
    <citation type="submission" date="2018-02" db="EMBL/GenBank/DDBJ databases">
        <title>novel marine gammaproteobacteria from coastal saline agro ecosystem.</title>
        <authorList>
            <person name="Krishnan R."/>
            <person name="Ramesh Kumar N."/>
        </authorList>
    </citation>
    <scope>NUCLEOTIDE SEQUENCE [LARGE SCALE GENOMIC DNA]</scope>
    <source>
        <strain evidence="1 2">228</strain>
    </source>
</reference>
<name>A0A2S5KPN8_9PROT</name>
<dbReference type="AlphaFoldDB" id="A0A2S5KPN8"/>
<dbReference type="OrthoDB" id="6120993at2"/>
<dbReference type="EMBL" id="PRLP01000040">
    <property type="protein sequence ID" value="PPC76804.1"/>
    <property type="molecule type" value="Genomic_DNA"/>
</dbReference>
<evidence type="ECO:0000313" key="1">
    <source>
        <dbReference type="EMBL" id="PPC76804.1"/>
    </source>
</evidence>
<accession>A0A2S5KPN8</accession>
<comment type="caution">
    <text evidence="1">The sequence shown here is derived from an EMBL/GenBank/DDBJ whole genome shotgun (WGS) entry which is preliminary data.</text>
</comment>
<sequence>MPFIAMFGLTLIVILLCLWVFTHMGVPSYRPSRAKVEALLQGVVDGYTRREEWELFLGYPIHYDPELEQIRVRCVALEEGDDDHPPFPHGLNGYLYNRAGRARAEHILRSVKLLRSKELEQREF</sequence>
<dbReference type="Proteomes" id="UP000238196">
    <property type="component" value="Unassembled WGS sequence"/>
</dbReference>